<keyword evidence="2" id="KW-1185">Reference proteome</keyword>
<gene>
    <name evidence="1" type="primary">MON2_1</name>
    <name evidence="1" type="ORF">V5O48_014979</name>
</gene>
<evidence type="ECO:0000313" key="1">
    <source>
        <dbReference type="EMBL" id="KAL0567014.1"/>
    </source>
</evidence>
<protein>
    <submittedName>
        <fullName evidence="1">Endocytosis and vacuole integrity protein</fullName>
    </submittedName>
</protein>
<comment type="caution">
    <text evidence="1">The sequence shown here is derived from an EMBL/GenBank/DDBJ whole genome shotgun (WGS) entry which is preliminary data.</text>
</comment>
<organism evidence="1 2">
    <name type="scientific">Marasmius crinis-equi</name>
    <dbReference type="NCBI Taxonomy" id="585013"/>
    <lineage>
        <taxon>Eukaryota</taxon>
        <taxon>Fungi</taxon>
        <taxon>Dikarya</taxon>
        <taxon>Basidiomycota</taxon>
        <taxon>Agaricomycotina</taxon>
        <taxon>Agaricomycetes</taxon>
        <taxon>Agaricomycetidae</taxon>
        <taxon>Agaricales</taxon>
        <taxon>Marasmiineae</taxon>
        <taxon>Marasmiaceae</taxon>
        <taxon>Marasmius</taxon>
    </lineage>
</organism>
<proteinExistence type="predicted"/>
<name>A0ABR3EVU6_9AGAR</name>
<reference evidence="1 2" key="1">
    <citation type="submission" date="2024-02" db="EMBL/GenBank/DDBJ databases">
        <title>A draft genome for the cacao thread blight pathogen Marasmius crinis-equi.</title>
        <authorList>
            <person name="Cohen S.P."/>
            <person name="Baruah I.K."/>
            <person name="Amoako-Attah I."/>
            <person name="Bukari Y."/>
            <person name="Meinhardt L.W."/>
            <person name="Bailey B.A."/>
        </authorList>
    </citation>
    <scope>NUCLEOTIDE SEQUENCE [LARGE SCALE GENOMIC DNA]</scope>
    <source>
        <strain evidence="1 2">GH-76</strain>
    </source>
</reference>
<accession>A0ABR3EVU6</accession>
<sequence>MKFKLACERIEKRLLELGFEPEDIRIPAIRWHPFMQEAKPLTDRALDISTQDDPQAKQLRIVRDIIESGWPALLAALSFIISTNLSDELFVDVLSSYQAMTNVSGKLGLTTPRDAFFTSLSKFAVPTQVVCSVDSYVEPQTPRTASSITENFGLGGGATQPPGLSERNLACLKVLISSAMFLAGSLGESWFGILEVLQNGDYVLTKSVGATSKALQSKRAVSGGGRPEEGVKLAGENQASIDAITDEDIALRRFWPDVKEMLDAVIKYWKERSEYITITSVKRVLGKDSPIGATYERLNFVLGEYIDRMGKLEEKK</sequence>
<evidence type="ECO:0000313" key="2">
    <source>
        <dbReference type="Proteomes" id="UP001465976"/>
    </source>
</evidence>
<dbReference type="EMBL" id="JBAHYK010001701">
    <property type="protein sequence ID" value="KAL0567014.1"/>
    <property type="molecule type" value="Genomic_DNA"/>
</dbReference>
<dbReference type="Proteomes" id="UP001465976">
    <property type="component" value="Unassembled WGS sequence"/>
</dbReference>